<organism evidence="1">
    <name type="scientific">marine sediment metagenome</name>
    <dbReference type="NCBI Taxonomy" id="412755"/>
    <lineage>
        <taxon>unclassified sequences</taxon>
        <taxon>metagenomes</taxon>
        <taxon>ecological metagenomes</taxon>
    </lineage>
</organism>
<accession>A0A0F9DLI2</accession>
<name>A0A0F9DLI2_9ZZZZ</name>
<comment type="caution">
    <text evidence="1">The sequence shown here is derived from an EMBL/GenBank/DDBJ whole genome shotgun (WGS) entry which is preliminary data.</text>
</comment>
<sequence length="69" mass="8076">MDTGSYSFFETPNLDIGTFEHDLTTIDLNEIRDQVSLIRDLSKKFNELALIKRDINDTTFLDSKSQERY</sequence>
<evidence type="ECO:0000313" key="1">
    <source>
        <dbReference type="EMBL" id="KKL62583.1"/>
    </source>
</evidence>
<protein>
    <submittedName>
        <fullName evidence="1">Uncharacterized protein</fullName>
    </submittedName>
</protein>
<feature type="non-terminal residue" evidence="1">
    <location>
        <position position="69"/>
    </location>
</feature>
<gene>
    <name evidence="1" type="ORF">LCGC14_2183700</name>
</gene>
<reference evidence="1" key="1">
    <citation type="journal article" date="2015" name="Nature">
        <title>Complex archaea that bridge the gap between prokaryotes and eukaryotes.</title>
        <authorList>
            <person name="Spang A."/>
            <person name="Saw J.H."/>
            <person name="Jorgensen S.L."/>
            <person name="Zaremba-Niedzwiedzka K."/>
            <person name="Martijn J."/>
            <person name="Lind A.E."/>
            <person name="van Eijk R."/>
            <person name="Schleper C."/>
            <person name="Guy L."/>
            <person name="Ettema T.J."/>
        </authorList>
    </citation>
    <scope>NUCLEOTIDE SEQUENCE</scope>
</reference>
<dbReference type="AlphaFoldDB" id="A0A0F9DLI2"/>
<dbReference type="EMBL" id="LAZR01028445">
    <property type="protein sequence ID" value="KKL62583.1"/>
    <property type="molecule type" value="Genomic_DNA"/>
</dbReference>
<proteinExistence type="predicted"/>